<evidence type="ECO:0000256" key="2">
    <source>
        <dbReference type="SAM" id="Phobius"/>
    </source>
</evidence>
<evidence type="ECO:0000313" key="4">
    <source>
        <dbReference type="EMBL" id="OAH12566.1"/>
    </source>
</evidence>
<name>A0A177HPA5_9ACTN</name>
<dbReference type="InterPro" id="IPR018929">
    <property type="entry name" value="DUF2510"/>
</dbReference>
<reference evidence="4 5" key="1">
    <citation type="submission" date="2015-12" db="EMBL/GenBank/DDBJ databases">
        <title>Genome sequence of Streptomyces sp. G25.</title>
        <authorList>
            <person name="Poehlein A."/>
            <person name="Roettig A."/>
            <person name="Hiessl S."/>
            <person name="Hauschild P."/>
            <person name="Schauer J."/>
            <person name="Madkour M.H."/>
            <person name="Al-Ansari A.M."/>
            <person name="Almakishah N.H."/>
            <person name="Steinbuechel A."/>
            <person name="Daniel R."/>
        </authorList>
    </citation>
    <scope>NUCLEOTIDE SEQUENCE [LARGE SCALE GENOMIC DNA]</scope>
    <source>
        <strain evidence="5">G25(2015)</strain>
    </source>
</reference>
<protein>
    <recommendedName>
        <fullName evidence="3">DUF2510 domain-containing protein</fullName>
    </recommendedName>
</protein>
<dbReference type="Proteomes" id="UP000077381">
    <property type="component" value="Unassembled WGS sequence"/>
</dbReference>
<dbReference type="PATRIC" id="fig|1716141.3.peg.4467"/>
<evidence type="ECO:0000313" key="5">
    <source>
        <dbReference type="Proteomes" id="UP000077381"/>
    </source>
</evidence>
<comment type="caution">
    <text evidence="4">The sequence shown here is derived from an EMBL/GenBank/DDBJ whole genome shotgun (WGS) entry which is preliminary data.</text>
</comment>
<dbReference type="Pfam" id="PF10708">
    <property type="entry name" value="DUF2510"/>
    <property type="match status" value="1"/>
</dbReference>
<organism evidence="4 5">
    <name type="scientific">Streptomyces jeddahensis</name>
    <dbReference type="NCBI Taxonomy" id="1716141"/>
    <lineage>
        <taxon>Bacteria</taxon>
        <taxon>Bacillati</taxon>
        <taxon>Actinomycetota</taxon>
        <taxon>Actinomycetes</taxon>
        <taxon>Kitasatosporales</taxon>
        <taxon>Streptomycetaceae</taxon>
        <taxon>Streptomyces</taxon>
    </lineage>
</organism>
<sequence length="333" mass="33496">MGISGRAHTVASMTQVTPPGWYPDPGQTSDGPRTERWWDGHVWTDQTRPVGSAGAWGPPALPPGAPPYPAYPAYPAKSPRRGLRTAIGAGAALAVLAGIVGGVYALTADDGGGGRDRADSAPSAPSGPGGRGGGPGGESGAPRAPESGGPSGGPQLEDGYATDLASGISLPVPDGWTGKSGLGAGVTTGTYTCPGDTSEKCVRGGAFSVPAEALDIKATSAEAAAKADIEKNAEQSYGGKLYGRITAHDELVSKAVTVAGQKGYQVRWKVVTAKGDDGYVESLVFPSPSDKDKLVVVRFGIDVSDKAPKVSVIDEITKGIKAFSGGGGNGQNV</sequence>
<accession>A0A177HPA5</accession>
<keyword evidence="2" id="KW-0472">Membrane</keyword>
<evidence type="ECO:0000256" key="1">
    <source>
        <dbReference type="SAM" id="MobiDB-lite"/>
    </source>
</evidence>
<evidence type="ECO:0000259" key="3">
    <source>
        <dbReference type="Pfam" id="PF10708"/>
    </source>
</evidence>
<proteinExistence type="predicted"/>
<keyword evidence="2" id="KW-1133">Transmembrane helix</keyword>
<keyword evidence="5" id="KW-1185">Reference proteome</keyword>
<dbReference type="STRING" id="1716141.STSP_42440"/>
<keyword evidence="2" id="KW-0812">Transmembrane</keyword>
<gene>
    <name evidence="4" type="ORF">STSP_42440</name>
</gene>
<feature type="region of interest" description="Disordered" evidence="1">
    <location>
        <begin position="111"/>
        <end position="161"/>
    </location>
</feature>
<feature type="transmembrane region" description="Helical" evidence="2">
    <location>
        <begin position="86"/>
        <end position="106"/>
    </location>
</feature>
<dbReference type="EMBL" id="LOHS01000089">
    <property type="protein sequence ID" value="OAH12566.1"/>
    <property type="molecule type" value="Genomic_DNA"/>
</dbReference>
<dbReference type="AlphaFoldDB" id="A0A177HPA5"/>
<feature type="compositionally biased region" description="Gly residues" evidence="1">
    <location>
        <begin position="127"/>
        <end position="139"/>
    </location>
</feature>
<feature type="domain" description="DUF2510" evidence="3">
    <location>
        <begin position="19"/>
        <end position="55"/>
    </location>
</feature>